<dbReference type="EMBL" id="MN740041">
    <property type="protein sequence ID" value="QHT85485.1"/>
    <property type="molecule type" value="Genomic_DNA"/>
</dbReference>
<sequence>MRAFLKSKYGKFILAIILGFGLSTLFRKTCKDKKCMKFTGPTLKEIQEKTYEYDKKCYQFETKTASCNPVKRIVSFA</sequence>
<accession>A0A6C0HZB9</accession>
<evidence type="ECO:0000313" key="1">
    <source>
        <dbReference type="EMBL" id="QHT85485.1"/>
    </source>
</evidence>
<proteinExistence type="predicted"/>
<name>A0A6C0HZB9_9ZZZZ</name>
<reference evidence="1" key="1">
    <citation type="journal article" date="2020" name="Nature">
        <title>Giant virus diversity and host interactions through global metagenomics.</title>
        <authorList>
            <person name="Schulz F."/>
            <person name="Roux S."/>
            <person name="Paez-Espino D."/>
            <person name="Jungbluth S."/>
            <person name="Walsh D.A."/>
            <person name="Denef V.J."/>
            <person name="McMahon K.D."/>
            <person name="Konstantinidis K.T."/>
            <person name="Eloe-Fadrosh E.A."/>
            <person name="Kyrpides N.C."/>
            <person name="Woyke T."/>
        </authorList>
    </citation>
    <scope>NUCLEOTIDE SEQUENCE</scope>
    <source>
        <strain evidence="1">GVMAG-M-3300023184-17</strain>
    </source>
</reference>
<organism evidence="1">
    <name type="scientific">viral metagenome</name>
    <dbReference type="NCBI Taxonomy" id="1070528"/>
    <lineage>
        <taxon>unclassified sequences</taxon>
        <taxon>metagenomes</taxon>
        <taxon>organismal metagenomes</taxon>
    </lineage>
</organism>
<dbReference type="AlphaFoldDB" id="A0A6C0HZB9"/>
<protein>
    <submittedName>
        <fullName evidence="1">Uncharacterized protein</fullName>
    </submittedName>
</protein>